<comment type="catalytic activity">
    <reaction evidence="7">
        <text>a monosaccharide 1-phosphate + UTP + H(+) = a UDP-monosaccharide + diphosphate</text>
        <dbReference type="Rhea" id="RHEA:13205"/>
        <dbReference type="ChEBI" id="CHEBI:15378"/>
        <dbReference type="ChEBI" id="CHEBI:33019"/>
        <dbReference type="ChEBI" id="CHEBI:46398"/>
        <dbReference type="ChEBI" id="CHEBI:140358"/>
        <dbReference type="ChEBI" id="CHEBI:140359"/>
        <dbReference type="EC" id="2.7.7.64"/>
    </reaction>
</comment>
<dbReference type="InterPro" id="IPR002618">
    <property type="entry name" value="UDPGP_fam"/>
</dbReference>
<dbReference type="Gene3D" id="2.160.10.30">
    <property type="match status" value="1"/>
</dbReference>
<dbReference type="AlphaFoldDB" id="B8C430"/>
<dbReference type="STRING" id="35128.B8C430"/>
<proteinExistence type="inferred from homology"/>
<evidence type="ECO:0000256" key="1">
    <source>
        <dbReference type="ARBA" id="ARBA00001936"/>
    </source>
</evidence>
<dbReference type="InParanoid" id="B8C430"/>
<comment type="cofactor">
    <cofactor evidence="1">
        <name>Mn(2+)</name>
        <dbReference type="ChEBI" id="CHEBI:29035"/>
    </cofactor>
</comment>
<reference evidence="8 9" key="1">
    <citation type="journal article" date="2004" name="Science">
        <title>The genome of the diatom Thalassiosira pseudonana: ecology, evolution, and metabolism.</title>
        <authorList>
            <person name="Armbrust E.V."/>
            <person name="Berges J.A."/>
            <person name="Bowler C."/>
            <person name="Green B.R."/>
            <person name="Martinez D."/>
            <person name="Putnam N.H."/>
            <person name="Zhou S."/>
            <person name="Allen A.E."/>
            <person name="Apt K.E."/>
            <person name="Bechner M."/>
            <person name="Brzezinski M.A."/>
            <person name="Chaal B.K."/>
            <person name="Chiovitti A."/>
            <person name="Davis A.K."/>
            <person name="Demarest M.S."/>
            <person name="Detter J.C."/>
            <person name="Glavina T."/>
            <person name="Goodstein D."/>
            <person name="Hadi M.Z."/>
            <person name="Hellsten U."/>
            <person name="Hildebrand M."/>
            <person name="Jenkins B.D."/>
            <person name="Jurka J."/>
            <person name="Kapitonov V.V."/>
            <person name="Kroger N."/>
            <person name="Lau W.W."/>
            <person name="Lane T.W."/>
            <person name="Larimer F.W."/>
            <person name="Lippmeier J.C."/>
            <person name="Lucas S."/>
            <person name="Medina M."/>
            <person name="Montsant A."/>
            <person name="Obornik M."/>
            <person name="Parker M.S."/>
            <person name="Palenik B."/>
            <person name="Pazour G.J."/>
            <person name="Richardson P.M."/>
            <person name="Rynearson T.A."/>
            <person name="Saito M.A."/>
            <person name="Schwartz D.C."/>
            <person name="Thamatrakoln K."/>
            <person name="Valentin K."/>
            <person name="Vardi A."/>
            <person name="Wilkerson F.P."/>
            <person name="Rokhsar D.S."/>
        </authorList>
    </citation>
    <scope>NUCLEOTIDE SEQUENCE [LARGE SCALE GENOMIC DNA]</scope>
    <source>
        <strain evidence="8 9">CCMP1335</strain>
    </source>
</reference>
<dbReference type="PANTHER" id="PTHR11952">
    <property type="entry name" value="UDP- GLUCOSE PYROPHOSPHORYLASE"/>
    <property type="match status" value="1"/>
</dbReference>
<evidence type="ECO:0000256" key="5">
    <source>
        <dbReference type="ARBA" id="ARBA00038047"/>
    </source>
</evidence>
<name>B8C430_THAPS</name>
<keyword evidence="4" id="KW-0548">Nucleotidyltransferase</keyword>
<dbReference type="Gene3D" id="3.90.550.10">
    <property type="entry name" value="Spore Coat Polysaccharide Biosynthesis Protein SpsA, Chain A"/>
    <property type="match status" value="1"/>
</dbReference>
<evidence type="ECO:0000256" key="6">
    <source>
        <dbReference type="ARBA" id="ARBA00039080"/>
    </source>
</evidence>
<sequence>SVDSKNTFLPPGLSSSLSLFTPQQQELAKRLCELGPKNQRHLFEHWTSNNNDAIVNDKKKALMSKLESIDNSYPDGGLMGYLNNAVELLEKSRLGVNPLEGWMPSVPKGEAFEVGTEAFLSTEKLGLTEVGSCGFVLVAGGLGERLGYGDIKIGLPTELATGTSYIQFYIETILAFQSRYAKNGLKLPLCIMTSGDTNDKTVALLSKNNYFGMDKDQITIVQQGMGVPALLDNDAHIAIDSENPYDIQMKPHGHGDIHALLHSQGVAKSWLGKGIKWTVFFQDTNGLAFHTLALSLGVSSKMGLIMNSITCPRKAKQAIGAITKLTKGDQQSTINVEYNQLDPLLRATGHPDGDVNDATGFSPFPGNINQLLFRLDAYVKVLERTKGVMPEFVNPKYKDAGKTVFKKPTRLECMMQDFPTVLVGAEASKVGFTSLASELCFSPVKNATSDGVALQANGTHPGVAATGEADQNGATRQLLRSIGCDVKEGNKVKFSGIEIVSGPDCVLKPSFAACTNEYKNKFTNPSAVKISGRSSLVLRGEGLVIESLDLDGALVIECEKGASGVIRNLTVKNKGWVKLSAETSTDEVIRMRGYNMIKLE</sequence>
<keyword evidence="9" id="KW-1185">Reference proteome</keyword>
<dbReference type="OMA" id="PMGPRVV"/>
<feature type="non-terminal residue" evidence="8">
    <location>
        <position position="1"/>
    </location>
</feature>
<dbReference type="KEGG" id="tps:THAPSDRAFT_13482"/>
<comment type="cofactor">
    <cofactor evidence="2">
        <name>Mg(2+)</name>
        <dbReference type="ChEBI" id="CHEBI:18420"/>
    </cofactor>
</comment>
<evidence type="ECO:0000256" key="2">
    <source>
        <dbReference type="ARBA" id="ARBA00001946"/>
    </source>
</evidence>
<dbReference type="PaxDb" id="35128-Thaps13482"/>
<dbReference type="FunFam" id="3.90.550.10:FF:000091">
    <property type="entry name" value="UDP-sugar pyrophosphorylase"/>
    <property type="match status" value="1"/>
</dbReference>
<dbReference type="EMBL" id="CM000643">
    <property type="protein sequence ID" value="EED91645.1"/>
    <property type="molecule type" value="Genomic_DNA"/>
</dbReference>
<feature type="non-terminal residue" evidence="8">
    <location>
        <position position="600"/>
    </location>
</feature>
<dbReference type="SUPFAM" id="SSF53448">
    <property type="entry name" value="Nucleotide-diphospho-sugar transferases"/>
    <property type="match status" value="1"/>
</dbReference>
<dbReference type="GeneID" id="7453283"/>
<dbReference type="InterPro" id="IPR039741">
    <property type="entry name" value="UDP-sugar_pyrophosphorylase"/>
</dbReference>
<evidence type="ECO:0000256" key="3">
    <source>
        <dbReference type="ARBA" id="ARBA00022679"/>
    </source>
</evidence>
<gene>
    <name evidence="8" type="ORF">THAPSDRAFT_13482</name>
</gene>
<dbReference type="FunCoup" id="B8C430">
    <property type="interactions" value="16"/>
</dbReference>
<dbReference type="HOGENOM" id="CLU_016797_0_0_1"/>
<dbReference type="FunFam" id="2.160.10.30:FF:000001">
    <property type="entry name" value="UDP-sugar pyrophosphorylase"/>
    <property type="match status" value="1"/>
</dbReference>
<evidence type="ECO:0000313" key="9">
    <source>
        <dbReference type="Proteomes" id="UP000001449"/>
    </source>
</evidence>
<dbReference type="GO" id="GO:0003977">
    <property type="term" value="F:UDP-N-acetylglucosamine diphosphorylase activity"/>
    <property type="evidence" value="ECO:0000318"/>
    <property type="project" value="GO_Central"/>
</dbReference>
<organism evidence="8 9">
    <name type="scientific">Thalassiosira pseudonana</name>
    <name type="common">Marine diatom</name>
    <name type="synonym">Cyclotella nana</name>
    <dbReference type="NCBI Taxonomy" id="35128"/>
    <lineage>
        <taxon>Eukaryota</taxon>
        <taxon>Sar</taxon>
        <taxon>Stramenopiles</taxon>
        <taxon>Ochrophyta</taxon>
        <taxon>Bacillariophyta</taxon>
        <taxon>Coscinodiscophyceae</taxon>
        <taxon>Thalassiosirophycidae</taxon>
        <taxon>Thalassiosirales</taxon>
        <taxon>Thalassiosiraceae</taxon>
        <taxon>Thalassiosira</taxon>
    </lineage>
</organism>
<dbReference type="RefSeq" id="XP_002291538.1">
    <property type="nucleotide sequence ID" value="XM_002291502.1"/>
</dbReference>
<dbReference type="Pfam" id="PF01704">
    <property type="entry name" value="UDPGP"/>
    <property type="match status" value="1"/>
</dbReference>
<dbReference type="InterPro" id="IPR029044">
    <property type="entry name" value="Nucleotide-diphossugar_trans"/>
</dbReference>
<dbReference type="GO" id="GO:0051748">
    <property type="term" value="F:UTP-monosaccharide-1-phosphate uridylyltransferase activity"/>
    <property type="evidence" value="ECO:0007669"/>
    <property type="project" value="UniProtKB-EC"/>
</dbReference>
<dbReference type="Proteomes" id="UP000001449">
    <property type="component" value="Chromosome 6"/>
</dbReference>
<dbReference type="eggNOG" id="KOG2388">
    <property type="taxonomic scope" value="Eukaryota"/>
</dbReference>
<comment type="similarity">
    <text evidence="5">Belongs to the USP family.</text>
</comment>
<keyword evidence="3" id="KW-0808">Transferase</keyword>
<protein>
    <recommendedName>
        <fullName evidence="6">UTP-monosaccharide-1-phosphate uridylyltransferase</fullName>
        <ecNumber evidence="6">2.7.7.64</ecNumber>
    </recommendedName>
</protein>
<dbReference type="GO" id="GO:0006048">
    <property type="term" value="P:UDP-N-acetylglucosamine biosynthetic process"/>
    <property type="evidence" value="ECO:0000318"/>
    <property type="project" value="GO_Central"/>
</dbReference>
<evidence type="ECO:0000256" key="7">
    <source>
        <dbReference type="ARBA" id="ARBA00048259"/>
    </source>
</evidence>
<dbReference type="PANTHER" id="PTHR11952:SF9">
    <property type="entry name" value="UDP-SUGAR PYROPHOSPHORYLASE"/>
    <property type="match status" value="1"/>
</dbReference>
<dbReference type="EC" id="2.7.7.64" evidence="6"/>
<evidence type="ECO:0000256" key="4">
    <source>
        <dbReference type="ARBA" id="ARBA00022695"/>
    </source>
</evidence>
<evidence type="ECO:0000313" key="8">
    <source>
        <dbReference type="EMBL" id="EED91645.1"/>
    </source>
</evidence>
<reference evidence="8 9" key="2">
    <citation type="journal article" date="2008" name="Nature">
        <title>The Phaeodactylum genome reveals the evolutionary history of diatom genomes.</title>
        <authorList>
            <person name="Bowler C."/>
            <person name="Allen A.E."/>
            <person name="Badger J.H."/>
            <person name="Grimwood J."/>
            <person name="Jabbari K."/>
            <person name="Kuo A."/>
            <person name="Maheswari U."/>
            <person name="Martens C."/>
            <person name="Maumus F."/>
            <person name="Otillar R.P."/>
            <person name="Rayko E."/>
            <person name="Salamov A."/>
            <person name="Vandepoele K."/>
            <person name="Beszteri B."/>
            <person name="Gruber A."/>
            <person name="Heijde M."/>
            <person name="Katinka M."/>
            <person name="Mock T."/>
            <person name="Valentin K."/>
            <person name="Verret F."/>
            <person name="Berges J.A."/>
            <person name="Brownlee C."/>
            <person name="Cadoret J.P."/>
            <person name="Chiovitti A."/>
            <person name="Choi C.J."/>
            <person name="Coesel S."/>
            <person name="De Martino A."/>
            <person name="Detter J.C."/>
            <person name="Durkin C."/>
            <person name="Falciatore A."/>
            <person name="Fournet J."/>
            <person name="Haruta M."/>
            <person name="Huysman M.J."/>
            <person name="Jenkins B.D."/>
            <person name="Jiroutova K."/>
            <person name="Jorgensen R.E."/>
            <person name="Joubert Y."/>
            <person name="Kaplan A."/>
            <person name="Kroger N."/>
            <person name="Kroth P.G."/>
            <person name="La Roche J."/>
            <person name="Lindquist E."/>
            <person name="Lommer M."/>
            <person name="Martin-Jezequel V."/>
            <person name="Lopez P.J."/>
            <person name="Lucas S."/>
            <person name="Mangogna M."/>
            <person name="McGinnis K."/>
            <person name="Medlin L.K."/>
            <person name="Montsant A."/>
            <person name="Oudot-Le Secq M.P."/>
            <person name="Napoli C."/>
            <person name="Obornik M."/>
            <person name="Parker M.S."/>
            <person name="Petit J.L."/>
            <person name="Porcel B.M."/>
            <person name="Poulsen N."/>
            <person name="Robison M."/>
            <person name="Rychlewski L."/>
            <person name="Rynearson T.A."/>
            <person name="Schmutz J."/>
            <person name="Shapiro H."/>
            <person name="Siaut M."/>
            <person name="Stanley M."/>
            <person name="Sussman M.R."/>
            <person name="Taylor A.R."/>
            <person name="Vardi A."/>
            <person name="von Dassow P."/>
            <person name="Vyverman W."/>
            <person name="Willis A."/>
            <person name="Wyrwicz L.S."/>
            <person name="Rokhsar D.S."/>
            <person name="Weissenbach J."/>
            <person name="Armbrust E.V."/>
            <person name="Green B.R."/>
            <person name="Van de Peer Y."/>
            <person name="Grigoriev I.V."/>
        </authorList>
    </citation>
    <scope>NUCLEOTIDE SEQUENCE [LARGE SCALE GENOMIC DNA]</scope>
    <source>
        <strain evidence="8 9">CCMP1335</strain>
    </source>
</reference>
<accession>B8C430</accession>